<dbReference type="EMBL" id="FM207872">
    <property type="protein sequence ID" value="CAR63733.1"/>
    <property type="molecule type" value="mRNA"/>
</dbReference>
<accession>C7TNZ0</accession>
<name>C7TNZ0_ANGCA</name>
<sequence>GFRFREQSRVGNLYRSATRICILIIVFRLLFMTCYLSESSAICDSERTEDMEKAALKKAILPKRQLRLCCMCVIVWK</sequence>
<organism evidence="2">
    <name type="scientific">Angiostrongylus cantonensis</name>
    <name type="common">Rat lungworm</name>
    <dbReference type="NCBI Taxonomy" id="6313"/>
    <lineage>
        <taxon>Eukaryota</taxon>
        <taxon>Metazoa</taxon>
        <taxon>Ecdysozoa</taxon>
        <taxon>Nematoda</taxon>
        <taxon>Chromadorea</taxon>
        <taxon>Rhabditida</taxon>
        <taxon>Rhabditina</taxon>
        <taxon>Rhabditomorpha</taxon>
        <taxon>Strongyloidea</taxon>
        <taxon>Metastrongylidae</taxon>
        <taxon>Angiostrongylus</taxon>
    </lineage>
</organism>
<proteinExistence type="evidence at transcript level"/>
<protein>
    <submittedName>
        <fullName evidence="2">Uncharacterized protein</fullName>
    </submittedName>
</protein>
<feature type="non-terminal residue" evidence="2">
    <location>
        <position position="1"/>
    </location>
</feature>
<reference evidence="2" key="1">
    <citation type="submission" date="2008-08" db="EMBL/GenBank/DDBJ databases">
        <authorList>
            <person name="Zhan X.M."/>
        </authorList>
    </citation>
    <scope>NUCLEOTIDE SEQUENCE</scope>
</reference>
<keyword evidence="1" id="KW-0472">Membrane</keyword>
<reference evidence="2" key="2">
    <citation type="journal article" date="2009" name="BMC Mol. Biol.">
        <title>Preliminary molecular characterization of the human pathogen Angiostrongylus cantonensis.</title>
        <authorList>
            <person name="He H."/>
            <person name="Cheng M."/>
            <person name="Yang X."/>
            <person name="Meng J."/>
            <person name="He A."/>
            <person name="Zheng X."/>
            <person name="Li Z."/>
            <person name="Guo P."/>
            <person name="Pan Z."/>
            <person name="Zhan X."/>
        </authorList>
    </citation>
    <scope>NUCLEOTIDE SEQUENCE</scope>
</reference>
<dbReference type="AlphaFoldDB" id="C7TNZ0"/>
<keyword evidence="1" id="KW-0812">Transmembrane</keyword>
<keyword evidence="1" id="KW-1133">Transmembrane helix</keyword>
<evidence type="ECO:0000313" key="2">
    <source>
        <dbReference type="EMBL" id="CAR63733.1"/>
    </source>
</evidence>
<evidence type="ECO:0000256" key="1">
    <source>
        <dbReference type="SAM" id="Phobius"/>
    </source>
</evidence>
<feature type="transmembrane region" description="Helical" evidence="1">
    <location>
        <begin position="20"/>
        <end position="38"/>
    </location>
</feature>